<dbReference type="InterPro" id="IPR023696">
    <property type="entry name" value="Ureohydrolase_dom_sf"/>
</dbReference>
<dbReference type="RefSeq" id="WP_114644276.1">
    <property type="nucleotide sequence ID" value="NZ_QQNH01000001.1"/>
</dbReference>
<comment type="similarity">
    <text evidence="1">Belongs to the histone deacetylase family.</text>
</comment>
<dbReference type="GO" id="GO:0040029">
    <property type="term" value="P:epigenetic regulation of gene expression"/>
    <property type="evidence" value="ECO:0007669"/>
    <property type="project" value="TreeGrafter"/>
</dbReference>
<reference evidence="4" key="1">
    <citation type="submission" date="2018-07" db="EMBL/GenBank/DDBJ databases">
        <authorList>
            <person name="Liu B.-T."/>
            <person name="Du Z."/>
        </authorList>
    </citation>
    <scope>NUCLEOTIDE SEQUENCE [LARGE SCALE GENOMIC DNA]</scope>
    <source>
        <strain evidence="4">XYN52</strain>
    </source>
</reference>
<dbReference type="SUPFAM" id="SSF52768">
    <property type="entry name" value="Arginase/deacetylase"/>
    <property type="match status" value="1"/>
</dbReference>
<dbReference type="InterPro" id="IPR000286">
    <property type="entry name" value="HDACs"/>
</dbReference>
<accession>A0A369W781</accession>
<name>A0A369W781_9HYPH</name>
<sequence>MTTLLISQANADAHLVPQGHAERPERIAAAEKALAQPRFGRLTREVAAQGDLSLAELVHAPSVMDTIRKVRPAEGIGQIDADTFVSDRSLEAAASALGGVLRGLEAVVLGEADNAFVLSRPPGHHAERGRSMGFCLVNTIAIAARQAQRLYGAERVAIVDFDVHHGNGTQDIFEDDRSIFYASSHQMPLYPGTGAPHETGVGNIVNAALAAGSGGDAMRQAYRDTILPALDNFAPDLILVSAGFDAERRDPLAQLQWVGSDFAWLTGKLMDIAAKRCSNRIVSMLEGGYDLGGLASGVSAHVGMLLTGEAGPHDDEEGQP</sequence>
<dbReference type="Pfam" id="PF00850">
    <property type="entry name" value="Hist_deacetyl"/>
    <property type="match status" value="1"/>
</dbReference>
<organism evidence="3 4">
    <name type="scientific">Pelagibacterium lacus</name>
    <dbReference type="NCBI Taxonomy" id="2282655"/>
    <lineage>
        <taxon>Bacteria</taxon>
        <taxon>Pseudomonadati</taxon>
        <taxon>Pseudomonadota</taxon>
        <taxon>Alphaproteobacteria</taxon>
        <taxon>Hyphomicrobiales</taxon>
        <taxon>Devosiaceae</taxon>
        <taxon>Pelagibacterium</taxon>
    </lineage>
</organism>
<feature type="domain" description="Histone deacetylase" evidence="2">
    <location>
        <begin position="20"/>
        <end position="303"/>
    </location>
</feature>
<protein>
    <submittedName>
        <fullName evidence="3">Histone deacetylase family protein</fullName>
    </submittedName>
</protein>
<dbReference type="PRINTS" id="PR01270">
    <property type="entry name" value="HDASUPER"/>
</dbReference>
<evidence type="ECO:0000313" key="3">
    <source>
        <dbReference type="EMBL" id="RDE10556.1"/>
    </source>
</evidence>
<dbReference type="AlphaFoldDB" id="A0A369W781"/>
<evidence type="ECO:0000313" key="4">
    <source>
        <dbReference type="Proteomes" id="UP000253759"/>
    </source>
</evidence>
<gene>
    <name evidence="3" type="ORF">DVH29_00990</name>
</gene>
<dbReference type="OrthoDB" id="9808367at2"/>
<dbReference type="PANTHER" id="PTHR10625">
    <property type="entry name" value="HISTONE DEACETYLASE HDAC1-RELATED"/>
    <property type="match status" value="1"/>
</dbReference>
<dbReference type="InterPro" id="IPR037138">
    <property type="entry name" value="His_deacetylse_dom_sf"/>
</dbReference>
<dbReference type="GO" id="GO:0004407">
    <property type="term" value="F:histone deacetylase activity"/>
    <property type="evidence" value="ECO:0007669"/>
    <property type="project" value="TreeGrafter"/>
</dbReference>
<comment type="caution">
    <text evidence="3">The sequence shown here is derived from an EMBL/GenBank/DDBJ whole genome shotgun (WGS) entry which is preliminary data.</text>
</comment>
<evidence type="ECO:0000256" key="1">
    <source>
        <dbReference type="ARBA" id="ARBA00005947"/>
    </source>
</evidence>
<dbReference type="Gene3D" id="3.40.800.20">
    <property type="entry name" value="Histone deacetylase domain"/>
    <property type="match status" value="1"/>
</dbReference>
<evidence type="ECO:0000259" key="2">
    <source>
        <dbReference type="Pfam" id="PF00850"/>
    </source>
</evidence>
<dbReference type="CDD" id="cd11599">
    <property type="entry name" value="HDAC_classII_2"/>
    <property type="match status" value="1"/>
</dbReference>
<keyword evidence="4" id="KW-1185">Reference proteome</keyword>
<dbReference type="InterPro" id="IPR023801">
    <property type="entry name" value="His_deacetylse_dom"/>
</dbReference>
<dbReference type="PANTHER" id="PTHR10625:SF10">
    <property type="entry name" value="HISTONE DEACETYLASE HDAC1"/>
    <property type="match status" value="1"/>
</dbReference>
<dbReference type="Proteomes" id="UP000253759">
    <property type="component" value="Unassembled WGS sequence"/>
</dbReference>
<proteinExistence type="inferred from homology"/>
<dbReference type="EMBL" id="QQNH01000001">
    <property type="protein sequence ID" value="RDE10556.1"/>
    <property type="molecule type" value="Genomic_DNA"/>
</dbReference>